<feature type="compositionally biased region" description="Basic and acidic residues" evidence="5">
    <location>
        <begin position="328"/>
        <end position="337"/>
    </location>
</feature>
<dbReference type="Pfam" id="PF00520">
    <property type="entry name" value="Ion_trans"/>
    <property type="match status" value="1"/>
</dbReference>
<feature type="region of interest" description="Disordered" evidence="5">
    <location>
        <begin position="267"/>
        <end position="389"/>
    </location>
</feature>
<sequence>MHAPPQEHLVDWDTPAGSLPRWGDPVYDFTQPVPPTVPPVSLMFQSDLLAPIPEDQEEVHGRDEAPWPAMIQEELLEMMSSFQGDLKVFLQEILLDTVREVGEHLRHDVRQELLQTRLELQQQAEHEFSILEGCRDGADQRGPDTSGVCWATRLDCFKQFEDELSGPSSGSKVAPEGWRPAVMSNASVGYQAAGTYSHPLSPLSNSSVDAQLSKIRCQGEGISNGDAHETNCMEDPSNAPGHPPWEVRDMRQLPEASDIQLLKQRQVQEVVHEGRKGKCSSPETTTAATTTATATTTAATTKATATTTATTTATATTATTTATAAAAHNEEQRKDQPEESTQQRVTGCRPKLGGSVSTWRKWRTKTTTPTTTTTTTTTAAAAATTPVSDRVSVRRSGVFAFGGFGIMRSSSMPSAWGESVPGSNNNDNNNDNNNNKNNNNNNDKSSRDRMLACLTGDFSDYLVCGLVLLNSVSIGMQVDYMAGHADEEVPQAYRISEVVFGSLFTVELLSKLCYYRKAFFMSHNWRWNVFDLLVVGLQLMEMTVTAVFGGGDAPDSSMSSNMKFVGLIRFLRLVRVLRLLRLFNVIRQLNKLVYLILGSFQFFLWGLLLLFLQTYMAATWFRLGFLVCFFNMFFLIFIIIIYLHPKQLEGNLPDSNSCRPLALTAQGLGSKGIRHVAWRWLFLVCFVNSINY</sequence>
<dbReference type="GO" id="GO:0008332">
    <property type="term" value="F:low voltage-gated calcium channel activity"/>
    <property type="evidence" value="ECO:0007669"/>
    <property type="project" value="TreeGrafter"/>
</dbReference>
<evidence type="ECO:0000256" key="4">
    <source>
        <dbReference type="ARBA" id="ARBA00023136"/>
    </source>
</evidence>
<keyword evidence="2 6" id="KW-0812">Transmembrane</keyword>
<feature type="compositionally biased region" description="Low complexity" evidence="5">
    <location>
        <begin position="424"/>
        <end position="443"/>
    </location>
</feature>
<evidence type="ECO:0000256" key="1">
    <source>
        <dbReference type="ARBA" id="ARBA00004141"/>
    </source>
</evidence>
<organism evidence="8 9">
    <name type="scientific">Polarella glacialis</name>
    <name type="common">Dinoflagellate</name>
    <dbReference type="NCBI Taxonomy" id="89957"/>
    <lineage>
        <taxon>Eukaryota</taxon>
        <taxon>Sar</taxon>
        <taxon>Alveolata</taxon>
        <taxon>Dinophyceae</taxon>
        <taxon>Suessiales</taxon>
        <taxon>Suessiaceae</taxon>
        <taxon>Polarella</taxon>
    </lineage>
</organism>
<feature type="transmembrane region" description="Helical" evidence="6">
    <location>
        <begin position="620"/>
        <end position="643"/>
    </location>
</feature>
<evidence type="ECO:0000259" key="7">
    <source>
        <dbReference type="Pfam" id="PF00520"/>
    </source>
</evidence>
<feature type="compositionally biased region" description="Low complexity" evidence="5">
    <location>
        <begin position="365"/>
        <end position="389"/>
    </location>
</feature>
<evidence type="ECO:0000256" key="2">
    <source>
        <dbReference type="ARBA" id="ARBA00022692"/>
    </source>
</evidence>
<comment type="caution">
    <text evidence="8">The sequence shown here is derived from an EMBL/GenBank/DDBJ whole genome shotgun (WGS) entry which is preliminary data.</text>
</comment>
<gene>
    <name evidence="8" type="ORF">PGLA2088_LOCUS2767</name>
</gene>
<feature type="transmembrane region" description="Helical" evidence="6">
    <location>
        <begin position="592"/>
        <end position="614"/>
    </location>
</feature>
<feature type="region of interest" description="Disordered" evidence="5">
    <location>
        <begin position="220"/>
        <end position="247"/>
    </location>
</feature>
<reference evidence="8" key="1">
    <citation type="submission" date="2021-02" db="EMBL/GenBank/DDBJ databases">
        <authorList>
            <person name="Dougan E. K."/>
            <person name="Rhodes N."/>
            <person name="Thang M."/>
            <person name="Chan C."/>
        </authorList>
    </citation>
    <scope>NUCLEOTIDE SEQUENCE</scope>
</reference>
<keyword evidence="3 6" id="KW-1133">Transmembrane helix</keyword>
<evidence type="ECO:0000256" key="6">
    <source>
        <dbReference type="SAM" id="Phobius"/>
    </source>
</evidence>
<dbReference type="GO" id="GO:0070509">
    <property type="term" value="P:calcium ion import"/>
    <property type="evidence" value="ECO:0007669"/>
    <property type="project" value="TreeGrafter"/>
</dbReference>
<evidence type="ECO:0000256" key="5">
    <source>
        <dbReference type="SAM" id="MobiDB-lite"/>
    </source>
</evidence>
<proteinExistence type="predicted"/>
<accession>A0A813HYF2</accession>
<keyword evidence="4 6" id="KW-0472">Membrane</keyword>
<dbReference type="Proteomes" id="UP000626109">
    <property type="component" value="Unassembled WGS sequence"/>
</dbReference>
<evidence type="ECO:0000313" key="9">
    <source>
        <dbReference type="Proteomes" id="UP000626109"/>
    </source>
</evidence>
<dbReference type="EMBL" id="CAJNNW010002299">
    <property type="protein sequence ID" value="CAE8644114.1"/>
    <property type="molecule type" value="Genomic_DNA"/>
</dbReference>
<dbReference type="GO" id="GO:0001518">
    <property type="term" value="C:voltage-gated sodium channel complex"/>
    <property type="evidence" value="ECO:0007669"/>
    <property type="project" value="TreeGrafter"/>
</dbReference>
<dbReference type="PANTHER" id="PTHR10037">
    <property type="entry name" value="VOLTAGE-GATED CATION CHANNEL CALCIUM AND SODIUM"/>
    <property type="match status" value="1"/>
</dbReference>
<dbReference type="InterPro" id="IPR027359">
    <property type="entry name" value="Volt_channel_dom_sf"/>
</dbReference>
<evidence type="ECO:0000256" key="3">
    <source>
        <dbReference type="ARBA" id="ARBA00022989"/>
    </source>
</evidence>
<comment type="subcellular location">
    <subcellularLocation>
        <location evidence="1">Membrane</location>
        <topology evidence="1">Multi-pass membrane protein</topology>
    </subcellularLocation>
</comment>
<dbReference type="InterPro" id="IPR043203">
    <property type="entry name" value="VGCC_Ca_Na"/>
</dbReference>
<feature type="compositionally biased region" description="Low complexity" evidence="5">
    <location>
        <begin position="284"/>
        <end position="327"/>
    </location>
</feature>
<dbReference type="AlphaFoldDB" id="A0A813HYF2"/>
<name>A0A813HYF2_POLGL</name>
<dbReference type="GO" id="GO:0086010">
    <property type="term" value="P:membrane depolarization during action potential"/>
    <property type="evidence" value="ECO:0007669"/>
    <property type="project" value="TreeGrafter"/>
</dbReference>
<feature type="region of interest" description="Disordered" evidence="5">
    <location>
        <begin position="413"/>
        <end position="444"/>
    </location>
</feature>
<protein>
    <recommendedName>
        <fullName evidence="7">Ion transport domain-containing protein</fullName>
    </recommendedName>
</protein>
<dbReference type="InterPro" id="IPR005821">
    <property type="entry name" value="Ion_trans_dom"/>
</dbReference>
<dbReference type="Gene3D" id="1.20.120.350">
    <property type="entry name" value="Voltage-gated potassium channels. Chain C"/>
    <property type="match status" value="1"/>
</dbReference>
<dbReference type="PANTHER" id="PTHR10037:SF230">
    <property type="entry name" value="CA[2+]-CHANNEL PROTEIN ALPHA[[1]] SUBUNIT T, ISOFORM F"/>
    <property type="match status" value="1"/>
</dbReference>
<dbReference type="GO" id="GO:0005248">
    <property type="term" value="F:voltage-gated sodium channel activity"/>
    <property type="evidence" value="ECO:0007669"/>
    <property type="project" value="TreeGrafter"/>
</dbReference>
<dbReference type="SUPFAM" id="SSF81324">
    <property type="entry name" value="Voltage-gated potassium channels"/>
    <property type="match status" value="1"/>
</dbReference>
<feature type="domain" description="Ion transport" evidence="7">
    <location>
        <begin position="460"/>
        <end position="621"/>
    </location>
</feature>
<evidence type="ECO:0000313" key="8">
    <source>
        <dbReference type="EMBL" id="CAE8644114.1"/>
    </source>
</evidence>